<dbReference type="PANTHER" id="PTHR12289">
    <property type="entry name" value="METAXIN RELATED"/>
    <property type="match status" value="1"/>
</dbReference>
<dbReference type="InterPro" id="IPR033468">
    <property type="entry name" value="Metaxin_GST"/>
</dbReference>
<keyword evidence="2" id="KW-0812">Transmembrane</keyword>
<dbReference type="Gene3D" id="1.20.1050.10">
    <property type="match status" value="1"/>
</dbReference>
<dbReference type="InterPro" id="IPR040079">
    <property type="entry name" value="Glutathione_S-Trfase"/>
</dbReference>
<dbReference type="SFLD" id="SFLDS00019">
    <property type="entry name" value="Glutathione_Transferase_(cytos"/>
    <property type="match status" value="1"/>
</dbReference>
<protein>
    <submittedName>
        <fullName evidence="6">Failed axon connections homolog</fullName>
    </submittedName>
</protein>
<dbReference type="GeneID" id="100370308"/>
<dbReference type="Pfam" id="PF17171">
    <property type="entry name" value="GST_C_6"/>
    <property type="match status" value="1"/>
</dbReference>
<evidence type="ECO:0000256" key="2">
    <source>
        <dbReference type="SAM" id="Phobius"/>
    </source>
</evidence>
<evidence type="ECO:0000259" key="3">
    <source>
        <dbReference type="Pfam" id="PF17171"/>
    </source>
</evidence>
<dbReference type="Gene3D" id="3.40.30.10">
    <property type="entry name" value="Glutaredoxin"/>
    <property type="match status" value="1"/>
</dbReference>
<dbReference type="InterPro" id="IPR036249">
    <property type="entry name" value="Thioredoxin-like_sf"/>
</dbReference>
<proteinExistence type="inferred from homology"/>
<keyword evidence="5" id="KW-1185">Reference proteome</keyword>
<organism evidence="5 6">
    <name type="scientific">Saccoglossus kowalevskii</name>
    <name type="common">Acorn worm</name>
    <dbReference type="NCBI Taxonomy" id="10224"/>
    <lineage>
        <taxon>Eukaryota</taxon>
        <taxon>Metazoa</taxon>
        <taxon>Hemichordata</taxon>
        <taxon>Enteropneusta</taxon>
        <taxon>Harrimaniidae</taxon>
        <taxon>Saccoglossus</taxon>
    </lineage>
</organism>
<dbReference type="InterPro" id="IPR050931">
    <property type="entry name" value="Mito_Protein_Transport_Metaxin"/>
</dbReference>
<evidence type="ECO:0000259" key="4">
    <source>
        <dbReference type="Pfam" id="PF17172"/>
    </source>
</evidence>
<dbReference type="RefSeq" id="XP_002734687.2">
    <property type="nucleotide sequence ID" value="XM_002734641.2"/>
</dbReference>
<keyword evidence="2" id="KW-0472">Membrane</keyword>
<keyword evidence="2" id="KW-1133">Transmembrane helix</keyword>
<feature type="domain" description="Metaxin glutathione S-transferase" evidence="3">
    <location>
        <begin position="174"/>
        <end position="236"/>
    </location>
</feature>
<dbReference type="InterPro" id="IPR012336">
    <property type="entry name" value="Thioredoxin-like_fold"/>
</dbReference>
<reference evidence="6" key="1">
    <citation type="submission" date="2025-08" db="UniProtKB">
        <authorList>
            <consortium name="RefSeq"/>
        </authorList>
    </citation>
    <scope>IDENTIFICATION</scope>
    <source>
        <tissue evidence="6">Testes</tissue>
    </source>
</reference>
<feature type="domain" description="Thioredoxin-like fold" evidence="4">
    <location>
        <begin position="55"/>
        <end position="124"/>
    </location>
</feature>
<dbReference type="Pfam" id="PF17172">
    <property type="entry name" value="GST_N_4"/>
    <property type="match status" value="1"/>
</dbReference>
<evidence type="ECO:0000256" key="1">
    <source>
        <dbReference type="ARBA" id="ARBA00006475"/>
    </source>
</evidence>
<evidence type="ECO:0000313" key="6">
    <source>
        <dbReference type="RefSeq" id="XP_002734687.2"/>
    </source>
</evidence>
<dbReference type="SUPFAM" id="SSF47616">
    <property type="entry name" value="GST C-terminal domain-like"/>
    <property type="match status" value="1"/>
</dbReference>
<comment type="similarity">
    <text evidence="1">Belongs to the FAX family.</text>
</comment>
<name>A0ABM0GPV3_SACKO</name>
<dbReference type="InterPro" id="IPR036282">
    <property type="entry name" value="Glutathione-S-Trfase_C_sf"/>
</dbReference>
<dbReference type="SFLD" id="SFLDG01200">
    <property type="entry name" value="SUF1.1"/>
    <property type="match status" value="1"/>
</dbReference>
<dbReference type="InterPro" id="IPR026928">
    <property type="entry name" value="FAX/IsoI-like"/>
</dbReference>
<evidence type="ECO:0000313" key="5">
    <source>
        <dbReference type="Proteomes" id="UP000694865"/>
    </source>
</evidence>
<dbReference type="Proteomes" id="UP000694865">
    <property type="component" value="Unplaced"/>
</dbReference>
<dbReference type="SUPFAM" id="SSF52833">
    <property type="entry name" value="Thioredoxin-like"/>
    <property type="match status" value="1"/>
</dbReference>
<dbReference type="CDD" id="cd03193">
    <property type="entry name" value="GST_C_Metaxin"/>
    <property type="match status" value="1"/>
</dbReference>
<sequence>MAIVSWAWDTWDRSHHNTSLAIGGVAAAATISVIVYKHLRDSRLMTLLSVHSLRLSRSHRTPWIEYNGEVVSDSGFIIEFLNERLKVNLNSHLDATEKAIARAFREMVEENLCWTLAYIKWLDKTPSNLLTTIYPQRTVVIWLMRKAIEPVMKKTLYLQGIGRHTRQEVFSRVEKDFLALSAFLGNKAYMFGNKPSEEDCSIFAVLAQFTWNLPGTNIETFIKGDCKNLEEYCYRMKERFWPDWEQCIMGDQKSAWFEFVSYPMTDPTLLRG</sequence>
<feature type="transmembrane region" description="Helical" evidence="2">
    <location>
        <begin position="20"/>
        <end position="39"/>
    </location>
</feature>
<accession>A0ABM0GPV3</accession>
<dbReference type="SFLD" id="SFLDG01180">
    <property type="entry name" value="SUF1"/>
    <property type="match status" value="1"/>
</dbReference>
<dbReference type="PANTHER" id="PTHR12289:SF41">
    <property type="entry name" value="FAILED AXON CONNECTIONS-RELATED"/>
    <property type="match status" value="1"/>
</dbReference>
<gene>
    <name evidence="6" type="primary">LOC100370308</name>
</gene>